<feature type="domain" description="Ribosome maturation factor RimP N-terminal" evidence="4">
    <location>
        <begin position="14"/>
        <end position="86"/>
    </location>
</feature>
<dbReference type="Proteomes" id="UP001623660">
    <property type="component" value="Unassembled WGS sequence"/>
</dbReference>
<evidence type="ECO:0000256" key="1">
    <source>
        <dbReference type="ARBA" id="ARBA00022490"/>
    </source>
</evidence>
<comment type="similarity">
    <text evidence="3">Belongs to the RimP family.</text>
</comment>
<dbReference type="HAMAP" id="MF_01077">
    <property type="entry name" value="RimP"/>
    <property type="match status" value="1"/>
</dbReference>
<dbReference type="Gene3D" id="2.30.30.180">
    <property type="entry name" value="Ribosome maturation factor RimP, C-terminal domain"/>
    <property type="match status" value="1"/>
</dbReference>
<dbReference type="InterPro" id="IPR003728">
    <property type="entry name" value="Ribosome_maturation_RimP"/>
</dbReference>
<evidence type="ECO:0000259" key="4">
    <source>
        <dbReference type="Pfam" id="PF02576"/>
    </source>
</evidence>
<keyword evidence="1 3" id="KW-0963">Cytoplasm</keyword>
<dbReference type="InterPro" id="IPR028998">
    <property type="entry name" value="RimP_C"/>
</dbReference>
<dbReference type="CDD" id="cd01734">
    <property type="entry name" value="YlxS_C"/>
    <property type="match status" value="1"/>
</dbReference>
<accession>A0ABW8SIR6</accession>
<sequence length="154" mass="17858">MDNNILIKKIVEFIKPIVNNLDFELYHLEFKKEGNNNYLRIYIDKKEGNISLEDCETVSRAVSDILDREDPIKDPYYLEVSSPGIERILDSDEHFKRYTGYNVLVNIHGLLKGKKKYEGELLSFDEDALKVSCEGEEIIIPRNKISTVNLKGDF</sequence>
<dbReference type="Gene3D" id="3.30.300.70">
    <property type="entry name" value="RimP-like superfamily, N-terminal"/>
    <property type="match status" value="1"/>
</dbReference>
<evidence type="ECO:0000313" key="7">
    <source>
        <dbReference type="Proteomes" id="UP001623660"/>
    </source>
</evidence>
<comment type="subcellular location">
    <subcellularLocation>
        <location evidence="3">Cytoplasm</location>
    </subcellularLocation>
</comment>
<dbReference type="Pfam" id="PF02576">
    <property type="entry name" value="RimP_N"/>
    <property type="match status" value="1"/>
</dbReference>
<feature type="domain" description="Ribosome maturation factor RimP C-terminal" evidence="5">
    <location>
        <begin position="90"/>
        <end position="154"/>
    </location>
</feature>
<dbReference type="SUPFAM" id="SSF75420">
    <property type="entry name" value="YhbC-like, N-terminal domain"/>
    <property type="match status" value="1"/>
</dbReference>
<dbReference type="NCBIfam" id="NF000934">
    <property type="entry name" value="PRK00092.3-1"/>
    <property type="match status" value="1"/>
</dbReference>
<comment type="function">
    <text evidence="3">Required for maturation of 30S ribosomal subunits.</text>
</comment>
<dbReference type="SUPFAM" id="SSF74942">
    <property type="entry name" value="YhbC-like, C-terminal domain"/>
    <property type="match status" value="1"/>
</dbReference>
<dbReference type="InterPro" id="IPR035956">
    <property type="entry name" value="RimP_N_sf"/>
</dbReference>
<evidence type="ECO:0000256" key="2">
    <source>
        <dbReference type="ARBA" id="ARBA00022517"/>
    </source>
</evidence>
<dbReference type="PANTHER" id="PTHR33867:SF1">
    <property type="entry name" value="RIBOSOME MATURATION FACTOR RIMP"/>
    <property type="match status" value="1"/>
</dbReference>
<keyword evidence="7" id="KW-1185">Reference proteome</keyword>
<evidence type="ECO:0000313" key="6">
    <source>
        <dbReference type="EMBL" id="MFL0195910.1"/>
    </source>
</evidence>
<gene>
    <name evidence="3 6" type="primary">rimP</name>
    <name evidence="6" type="ORF">ACJDU8_10090</name>
</gene>
<protein>
    <recommendedName>
        <fullName evidence="3">Ribosome maturation factor RimP</fullName>
    </recommendedName>
</protein>
<dbReference type="InterPro" id="IPR036847">
    <property type="entry name" value="RimP_C_sf"/>
</dbReference>
<name>A0ABW8SIR6_9CLOT</name>
<dbReference type="PANTHER" id="PTHR33867">
    <property type="entry name" value="RIBOSOME MATURATION FACTOR RIMP"/>
    <property type="match status" value="1"/>
</dbReference>
<evidence type="ECO:0000259" key="5">
    <source>
        <dbReference type="Pfam" id="PF17384"/>
    </source>
</evidence>
<dbReference type="EMBL" id="JBJHZX010000013">
    <property type="protein sequence ID" value="MFL0195910.1"/>
    <property type="molecule type" value="Genomic_DNA"/>
</dbReference>
<proteinExistence type="inferred from homology"/>
<comment type="caution">
    <text evidence="6">The sequence shown here is derived from an EMBL/GenBank/DDBJ whole genome shotgun (WGS) entry which is preliminary data.</text>
</comment>
<reference evidence="6 7" key="1">
    <citation type="submission" date="2024-11" db="EMBL/GenBank/DDBJ databases">
        <authorList>
            <person name="Heng Y.C."/>
            <person name="Lim A.C.H."/>
            <person name="Lee J.K.Y."/>
            <person name="Kittelmann S."/>
        </authorList>
    </citation>
    <scope>NUCLEOTIDE SEQUENCE [LARGE SCALE GENOMIC DNA]</scope>
    <source>
        <strain evidence="6 7">WILCCON 0269</strain>
    </source>
</reference>
<evidence type="ECO:0000256" key="3">
    <source>
        <dbReference type="HAMAP-Rule" id="MF_01077"/>
    </source>
</evidence>
<organism evidence="6 7">
    <name type="scientific">Candidatus Clostridium eludens</name>
    <dbReference type="NCBI Taxonomy" id="3381663"/>
    <lineage>
        <taxon>Bacteria</taxon>
        <taxon>Bacillati</taxon>
        <taxon>Bacillota</taxon>
        <taxon>Clostridia</taxon>
        <taxon>Eubacteriales</taxon>
        <taxon>Clostridiaceae</taxon>
        <taxon>Clostridium</taxon>
    </lineage>
</organism>
<dbReference type="RefSeq" id="WP_406792025.1">
    <property type="nucleotide sequence ID" value="NZ_JBJHZX010000013.1"/>
</dbReference>
<dbReference type="InterPro" id="IPR028989">
    <property type="entry name" value="RimP_N"/>
</dbReference>
<dbReference type="Pfam" id="PF17384">
    <property type="entry name" value="DUF150_C"/>
    <property type="match status" value="1"/>
</dbReference>
<keyword evidence="2 3" id="KW-0690">Ribosome biogenesis</keyword>